<keyword evidence="13" id="KW-1185">Reference proteome</keyword>
<dbReference type="AlphaFoldDB" id="A0A916XSY7"/>
<dbReference type="SUPFAM" id="SSF55874">
    <property type="entry name" value="ATPase domain of HSP90 chaperone/DNA topoisomerase II/histidine kinase"/>
    <property type="match status" value="1"/>
</dbReference>
<evidence type="ECO:0000256" key="4">
    <source>
        <dbReference type="ARBA" id="ARBA00022553"/>
    </source>
</evidence>
<dbReference type="Proteomes" id="UP000613160">
    <property type="component" value="Unassembled WGS sequence"/>
</dbReference>
<name>A0A916XSY7_9HYPH</name>
<dbReference type="PROSITE" id="PS50109">
    <property type="entry name" value="HIS_KIN"/>
    <property type="match status" value="1"/>
</dbReference>
<evidence type="ECO:0000256" key="7">
    <source>
        <dbReference type="ARBA" id="ARBA00022777"/>
    </source>
</evidence>
<dbReference type="GO" id="GO:0004673">
    <property type="term" value="F:protein histidine kinase activity"/>
    <property type="evidence" value="ECO:0007669"/>
    <property type="project" value="UniProtKB-EC"/>
</dbReference>
<evidence type="ECO:0000256" key="8">
    <source>
        <dbReference type="ARBA" id="ARBA00022840"/>
    </source>
</evidence>
<evidence type="ECO:0000256" key="9">
    <source>
        <dbReference type="SAM" id="Phobius"/>
    </source>
</evidence>
<evidence type="ECO:0000313" key="12">
    <source>
        <dbReference type="EMBL" id="GGD05026.1"/>
    </source>
</evidence>
<keyword evidence="5" id="KW-0808">Transferase</keyword>
<dbReference type="Pfam" id="PF00672">
    <property type="entry name" value="HAMP"/>
    <property type="match status" value="1"/>
</dbReference>
<reference evidence="12" key="2">
    <citation type="submission" date="2020-09" db="EMBL/GenBank/DDBJ databases">
        <authorList>
            <person name="Sun Q."/>
            <person name="Zhou Y."/>
        </authorList>
    </citation>
    <scope>NUCLEOTIDE SEQUENCE</scope>
    <source>
        <strain evidence="12">CGMCC 1.15493</strain>
    </source>
</reference>
<dbReference type="GO" id="GO:0005524">
    <property type="term" value="F:ATP binding"/>
    <property type="evidence" value="ECO:0007669"/>
    <property type="project" value="UniProtKB-KW"/>
</dbReference>
<feature type="transmembrane region" description="Helical" evidence="9">
    <location>
        <begin position="9"/>
        <end position="35"/>
    </location>
</feature>
<keyword evidence="9" id="KW-0472">Membrane</keyword>
<keyword evidence="9" id="KW-1133">Transmembrane helix</keyword>
<sequence>MRIVTKTNLALLGVVAISAVLNFGILQWTIMPLFLDIESETASRNQSRAIQAIQGQEEQVAASSRDYAFWDDSYSFMKGELSDYEEQNVSPESLKALGVNFFVAIDAAGNVRLDKGFDYSAEEPRQIQALPLALLPEAHPLRIGGSAPQSRQGLMQTPLGLVAVGYAPILTSNRAGPAMGTLGFGRLLDIDALREVTQVDFELLPAPSDGATSQAVARGDDTIETRTVLDGIDGKPIAMLVSRTERLVSSAGRQAIWIAMSLLVVGGALLIATLAALLRHIVIARIEALRRHLSSIASTGSLVPIPSDHRGDELSDTVASFNQMALQLEELREALRRQDYNHGAADQAAGILHNVRNAVSPISTITWDLLRSEDAPWKQNVAKAVEQLADADLSPDRADKLRQFVVLSAARLIEEGGQRRSDLESLSTMVRHVDGILKDQDAASQGERVLETIDVARCVATASALIHGHLGVTLMVDIPADARVMGHKIAFEQTLANMLLNAVEAIRANGADGSILVAVAEIQHNGLPALDIRIRDTGDGIPADRLETIFEKGFSTRRERSGGLGLHWCANAVNAMKGRLYAESEGAGRGATLHLVLPQAAVDLKEAA</sequence>
<proteinExistence type="predicted"/>
<dbReference type="RefSeq" id="WP_188848948.1">
    <property type="nucleotide sequence ID" value="NZ_BMJJ01000001.1"/>
</dbReference>
<comment type="subcellular location">
    <subcellularLocation>
        <location evidence="2">Membrane</location>
    </subcellularLocation>
</comment>
<protein>
    <recommendedName>
        <fullName evidence="3">histidine kinase</fullName>
        <ecNumber evidence="3">2.7.13.3</ecNumber>
    </recommendedName>
</protein>
<dbReference type="GO" id="GO:0016020">
    <property type="term" value="C:membrane"/>
    <property type="evidence" value="ECO:0007669"/>
    <property type="project" value="UniProtKB-SubCell"/>
</dbReference>
<feature type="transmembrane region" description="Helical" evidence="9">
    <location>
        <begin position="255"/>
        <end position="278"/>
    </location>
</feature>
<dbReference type="InterPro" id="IPR003594">
    <property type="entry name" value="HATPase_dom"/>
</dbReference>
<reference evidence="12" key="1">
    <citation type="journal article" date="2014" name="Int. J. Syst. Evol. Microbiol.">
        <title>Complete genome sequence of Corynebacterium casei LMG S-19264T (=DSM 44701T), isolated from a smear-ripened cheese.</title>
        <authorList>
            <consortium name="US DOE Joint Genome Institute (JGI-PGF)"/>
            <person name="Walter F."/>
            <person name="Albersmeier A."/>
            <person name="Kalinowski J."/>
            <person name="Ruckert C."/>
        </authorList>
    </citation>
    <scope>NUCLEOTIDE SEQUENCE</scope>
    <source>
        <strain evidence="12">CGMCC 1.15493</strain>
    </source>
</reference>
<dbReference type="Pfam" id="PF05228">
    <property type="entry name" value="CHASE4"/>
    <property type="match status" value="1"/>
</dbReference>
<dbReference type="InterPro" id="IPR007892">
    <property type="entry name" value="CHASE4"/>
</dbReference>
<evidence type="ECO:0000313" key="13">
    <source>
        <dbReference type="Proteomes" id="UP000613160"/>
    </source>
</evidence>
<dbReference type="EC" id="2.7.13.3" evidence="3"/>
<dbReference type="PRINTS" id="PR00344">
    <property type="entry name" value="BCTRLSENSOR"/>
</dbReference>
<dbReference type="Gene3D" id="6.10.340.10">
    <property type="match status" value="1"/>
</dbReference>
<dbReference type="Gene3D" id="3.30.565.10">
    <property type="entry name" value="Histidine kinase-like ATPase, C-terminal domain"/>
    <property type="match status" value="1"/>
</dbReference>
<evidence type="ECO:0000256" key="3">
    <source>
        <dbReference type="ARBA" id="ARBA00012438"/>
    </source>
</evidence>
<comment type="caution">
    <text evidence="12">The sequence shown here is derived from an EMBL/GenBank/DDBJ whole genome shotgun (WGS) entry which is preliminary data.</text>
</comment>
<dbReference type="PANTHER" id="PTHR44936:SF10">
    <property type="entry name" value="SENSOR PROTEIN RSTB"/>
    <property type="match status" value="1"/>
</dbReference>
<dbReference type="CDD" id="cd00075">
    <property type="entry name" value="HATPase"/>
    <property type="match status" value="1"/>
</dbReference>
<dbReference type="InterPro" id="IPR005467">
    <property type="entry name" value="His_kinase_dom"/>
</dbReference>
<evidence type="ECO:0000259" key="11">
    <source>
        <dbReference type="PROSITE" id="PS50885"/>
    </source>
</evidence>
<organism evidence="12 13">
    <name type="scientific">Aureimonas glaciei</name>
    <dbReference type="NCBI Taxonomy" id="1776957"/>
    <lineage>
        <taxon>Bacteria</taxon>
        <taxon>Pseudomonadati</taxon>
        <taxon>Pseudomonadota</taxon>
        <taxon>Alphaproteobacteria</taxon>
        <taxon>Hyphomicrobiales</taxon>
        <taxon>Aurantimonadaceae</taxon>
        <taxon>Aureimonas</taxon>
    </lineage>
</organism>
<feature type="domain" description="HAMP" evidence="11">
    <location>
        <begin position="280"/>
        <end position="333"/>
    </location>
</feature>
<keyword evidence="9" id="KW-0812">Transmembrane</keyword>
<dbReference type="InterPro" id="IPR036890">
    <property type="entry name" value="HATPase_C_sf"/>
</dbReference>
<dbReference type="InterPro" id="IPR003660">
    <property type="entry name" value="HAMP_dom"/>
</dbReference>
<dbReference type="SMART" id="SM00387">
    <property type="entry name" value="HATPase_c"/>
    <property type="match status" value="1"/>
</dbReference>
<keyword evidence="7" id="KW-0418">Kinase</keyword>
<keyword evidence="4" id="KW-0597">Phosphoprotein</keyword>
<evidence type="ECO:0000256" key="5">
    <source>
        <dbReference type="ARBA" id="ARBA00022679"/>
    </source>
</evidence>
<keyword evidence="6" id="KW-0547">Nucleotide-binding</keyword>
<dbReference type="EMBL" id="BMJJ01000001">
    <property type="protein sequence ID" value="GGD05026.1"/>
    <property type="molecule type" value="Genomic_DNA"/>
</dbReference>
<evidence type="ECO:0000256" key="6">
    <source>
        <dbReference type="ARBA" id="ARBA00022741"/>
    </source>
</evidence>
<feature type="domain" description="Histidine kinase" evidence="10">
    <location>
        <begin position="350"/>
        <end position="601"/>
    </location>
</feature>
<evidence type="ECO:0000259" key="10">
    <source>
        <dbReference type="PROSITE" id="PS50109"/>
    </source>
</evidence>
<evidence type="ECO:0000256" key="1">
    <source>
        <dbReference type="ARBA" id="ARBA00000085"/>
    </source>
</evidence>
<keyword evidence="8" id="KW-0067">ATP-binding</keyword>
<dbReference type="Pfam" id="PF02518">
    <property type="entry name" value="HATPase_c"/>
    <property type="match status" value="1"/>
</dbReference>
<dbReference type="PANTHER" id="PTHR44936">
    <property type="entry name" value="SENSOR PROTEIN CREC"/>
    <property type="match status" value="1"/>
</dbReference>
<gene>
    <name evidence="12" type="ORF">GCM10011335_04840</name>
</gene>
<dbReference type="InterPro" id="IPR050980">
    <property type="entry name" value="2C_sensor_his_kinase"/>
</dbReference>
<accession>A0A916XSY7</accession>
<dbReference type="InterPro" id="IPR004358">
    <property type="entry name" value="Sig_transdc_His_kin-like_C"/>
</dbReference>
<dbReference type="GO" id="GO:0007165">
    <property type="term" value="P:signal transduction"/>
    <property type="evidence" value="ECO:0007669"/>
    <property type="project" value="InterPro"/>
</dbReference>
<dbReference type="SMART" id="SM00304">
    <property type="entry name" value="HAMP"/>
    <property type="match status" value="1"/>
</dbReference>
<evidence type="ECO:0000256" key="2">
    <source>
        <dbReference type="ARBA" id="ARBA00004370"/>
    </source>
</evidence>
<comment type="catalytic activity">
    <reaction evidence="1">
        <text>ATP + protein L-histidine = ADP + protein N-phospho-L-histidine.</text>
        <dbReference type="EC" id="2.7.13.3"/>
    </reaction>
</comment>
<dbReference type="PROSITE" id="PS50885">
    <property type="entry name" value="HAMP"/>
    <property type="match status" value="1"/>
</dbReference>